<evidence type="ECO:0000313" key="1">
    <source>
        <dbReference type="EMBL" id="CAI9947244.1"/>
    </source>
</evidence>
<accession>A0AA86UA42</accession>
<dbReference type="Proteomes" id="UP001642409">
    <property type="component" value="Unassembled WGS sequence"/>
</dbReference>
<comment type="caution">
    <text evidence="1">The sequence shown here is derived from an EMBL/GenBank/DDBJ whole genome shotgun (WGS) entry which is preliminary data.</text>
</comment>
<name>A0AA86UA42_9EUKA</name>
<reference evidence="1" key="1">
    <citation type="submission" date="2023-06" db="EMBL/GenBank/DDBJ databases">
        <authorList>
            <person name="Kurt Z."/>
        </authorList>
    </citation>
    <scope>NUCLEOTIDE SEQUENCE</scope>
</reference>
<dbReference type="AlphaFoldDB" id="A0AA86UA42"/>
<gene>
    <name evidence="1" type="ORF">HINF_LOCUS34889</name>
    <name evidence="2" type="ORF">HINF_LOCUS51010</name>
</gene>
<sequence>MKFFDNINNIFNISQITRKIKQIQHSEAVEMINIDKQQKQNNHLSRYTLCDQDLSGFGISLLLTNLKSFIDMFLVVIDSEPFLASLLFNKGVFITASIEIFDVQLCYQCFLNIQRLTIKIGVKIKIQLPAAIPTAIHSYIGLGVTGSGVTGSGGGVIGVFQYCISRLFTKVKSNAFNNEAVYLYYQQLK</sequence>
<protein>
    <submittedName>
        <fullName evidence="2">Hypothetical_protein</fullName>
    </submittedName>
</protein>
<dbReference type="EMBL" id="CATOUU010000774">
    <property type="protein sequence ID" value="CAI9947244.1"/>
    <property type="molecule type" value="Genomic_DNA"/>
</dbReference>
<proteinExistence type="predicted"/>
<evidence type="ECO:0000313" key="2">
    <source>
        <dbReference type="EMBL" id="CAL6063722.1"/>
    </source>
</evidence>
<reference evidence="2 3" key="2">
    <citation type="submission" date="2024-07" db="EMBL/GenBank/DDBJ databases">
        <authorList>
            <person name="Akdeniz Z."/>
        </authorList>
    </citation>
    <scope>NUCLEOTIDE SEQUENCE [LARGE SCALE GENOMIC DNA]</scope>
</reference>
<keyword evidence="3" id="KW-1185">Reference proteome</keyword>
<dbReference type="EMBL" id="CAXDID020000247">
    <property type="protein sequence ID" value="CAL6063722.1"/>
    <property type="molecule type" value="Genomic_DNA"/>
</dbReference>
<evidence type="ECO:0000313" key="3">
    <source>
        <dbReference type="Proteomes" id="UP001642409"/>
    </source>
</evidence>
<organism evidence="1">
    <name type="scientific">Hexamita inflata</name>
    <dbReference type="NCBI Taxonomy" id="28002"/>
    <lineage>
        <taxon>Eukaryota</taxon>
        <taxon>Metamonada</taxon>
        <taxon>Diplomonadida</taxon>
        <taxon>Hexamitidae</taxon>
        <taxon>Hexamitinae</taxon>
        <taxon>Hexamita</taxon>
    </lineage>
</organism>